<reference evidence="6 7" key="1">
    <citation type="submission" date="2024-09" db="EMBL/GenBank/DDBJ databases">
        <title>The Natural Products Discovery Center: Release of the First 8490 Sequenced Strains for Exploring Actinobacteria Biosynthetic Diversity.</title>
        <authorList>
            <person name="Kalkreuter E."/>
            <person name="Kautsar S.A."/>
            <person name="Yang D."/>
            <person name="Bader C.D."/>
            <person name="Teijaro C.N."/>
            <person name="Fluegel L."/>
            <person name="Davis C.M."/>
            <person name="Simpson J.R."/>
            <person name="Lauterbach L."/>
            <person name="Steele A.D."/>
            <person name="Gui C."/>
            <person name="Meng S."/>
            <person name="Li G."/>
            <person name="Viehrig K."/>
            <person name="Ye F."/>
            <person name="Su P."/>
            <person name="Kiefer A.F."/>
            <person name="Nichols A."/>
            <person name="Cepeda A.J."/>
            <person name="Yan W."/>
            <person name="Fan B."/>
            <person name="Jiang Y."/>
            <person name="Adhikari A."/>
            <person name="Zheng C.-J."/>
            <person name="Schuster L."/>
            <person name="Cowan T.M."/>
            <person name="Smanski M.J."/>
            <person name="Chevrette M.G."/>
            <person name="De Carvalho L.P.S."/>
            <person name="Shen B."/>
        </authorList>
    </citation>
    <scope>NUCLEOTIDE SEQUENCE [LARGE SCALE GENOMIC DNA]</scope>
    <source>
        <strain evidence="6 7">NPDC058428</strain>
    </source>
</reference>
<name>A0ABW6ESK8_9ACTN</name>
<evidence type="ECO:0000313" key="6">
    <source>
        <dbReference type="EMBL" id="MFD4821301.1"/>
    </source>
</evidence>
<dbReference type="InterPro" id="IPR006913">
    <property type="entry name" value="CENP-V/GFA"/>
</dbReference>
<keyword evidence="3" id="KW-0862">Zinc</keyword>
<proteinExistence type="inferred from homology"/>
<comment type="caution">
    <text evidence="6">The sequence shown here is derived from an EMBL/GenBank/DDBJ whole genome shotgun (WGS) entry which is preliminary data.</text>
</comment>
<evidence type="ECO:0000256" key="2">
    <source>
        <dbReference type="ARBA" id="ARBA00022723"/>
    </source>
</evidence>
<keyword evidence="7" id="KW-1185">Reference proteome</keyword>
<evidence type="ECO:0000259" key="5">
    <source>
        <dbReference type="PROSITE" id="PS51891"/>
    </source>
</evidence>
<dbReference type="PANTHER" id="PTHR33337">
    <property type="entry name" value="GFA DOMAIN-CONTAINING PROTEIN"/>
    <property type="match status" value="1"/>
</dbReference>
<dbReference type="InterPro" id="IPR011057">
    <property type="entry name" value="Mss4-like_sf"/>
</dbReference>
<dbReference type="PROSITE" id="PS51891">
    <property type="entry name" value="CENP_V_GFA"/>
    <property type="match status" value="1"/>
</dbReference>
<evidence type="ECO:0000256" key="4">
    <source>
        <dbReference type="ARBA" id="ARBA00023239"/>
    </source>
</evidence>
<keyword evidence="2" id="KW-0479">Metal-binding</keyword>
<dbReference type="SUPFAM" id="SSF51316">
    <property type="entry name" value="Mss4-like"/>
    <property type="match status" value="1"/>
</dbReference>
<gene>
    <name evidence="6" type="ORF">ACFWOQ_01865</name>
</gene>
<accession>A0ABW6ESK8</accession>
<sequence>MSTTDTSSSPRTHTGHCLCGSISYRFDAEPAAVVVCHCGHCQRHTGSAFSVNVLVPRGSLQIEGTPKAFQTTGVENGNLRDRQFCGDCGTPIFTVLHEQPDLVIVKAGTLDDQAGIEPSAEVWRRRAQDWVEPAAHRPLFAGDLK</sequence>
<protein>
    <submittedName>
        <fullName evidence="6">GFA family protein</fullName>
    </submittedName>
</protein>
<comment type="similarity">
    <text evidence="1">Belongs to the Gfa family.</text>
</comment>
<evidence type="ECO:0000256" key="1">
    <source>
        <dbReference type="ARBA" id="ARBA00005495"/>
    </source>
</evidence>
<evidence type="ECO:0000313" key="7">
    <source>
        <dbReference type="Proteomes" id="UP001598352"/>
    </source>
</evidence>
<dbReference type="Proteomes" id="UP001598352">
    <property type="component" value="Unassembled WGS sequence"/>
</dbReference>
<dbReference type="Gene3D" id="3.90.1590.10">
    <property type="entry name" value="glutathione-dependent formaldehyde- activating enzyme (gfa)"/>
    <property type="match status" value="1"/>
</dbReference>
<feature type="domain" description="CENP-V/GFA" evidence="5">
    <location>
        <begin position="13"/>
        <end position="124"/>
    </location>
</feature>
<dbReference type="Pfam" id="PF04828">
    <property type="entry name" value="GFA"/>
    <property type="match status" value="1"/>
</dbReference>
<dbReference type="PANTHER" id="PTHR33337:SF40">
    <property type="entry name" value="CENP-V_GFA DOMAIN-CONTAINING PROTEIN-RELATED"/>
    <property type="match status" value="1"/>
</dbReference>
<evidence type="ECO:0000256" key="3">
    <source>
        <dbReference type="ARBA" id="ARBA00022833"/>
    </source>
</evidence>
<organism evidence="6 7">
    <name type="scientific">Streptomyces rubiginosohelvolus</name>
    <dbReference type="NCBI Taxonomy" id="67362"/>
    <lineage>
        <taxon>Bacteria</taxon>
        <taxon>Bacillati</taxon>
        <taxon>Actinomycetota</taxon>
        <taxon>Actinomycetes</taxon>
        <taxon>Kitasatosporales</taxon>
        <taxon>Streptomycetaceae</taxon>
        <taxon>Streptomyces</taxon>
    </lineage>
</organism>
<dbReference type="EMBL" id="JBHXKZ010000001">
    <property type="protein sequence ID" value="MFD4821301.1"/>
    <property type="molecule type" value="Genomic_DNA"/>
</dbReference>
<dbReference type="RefSeq" id="WP_382761904.1">
    <property type="nucleotide sequence ID" value="NZ_JBHXKZ010000001.1"/>
</dbReference>
<keyword evidence="4" id="KW-0456">Lyase</keyword>